<evidence type="ECO:0000259" key="9">
    <source>
        <dbReference type="Pfam" id="PF02768"/>
    </source>
</evidence>
<sequence length="186" mass="19414">MLVPAKVLAAAAKAFAGVAEVEISMTGQDEKFGGGLLGLSGGGLSTTTRLLDPQFPNFRALMPKEFEAHADLQAGSFLEAVKRVGLVAERDTPVKLTFADGQVTIEAGTGDEAHGVEVLPVKWTGEPMTIAFNHTFLLEGIAATGSPAARLKVVSEIRPAIVVGLAGDGEPVPGYEYLIMPIRLSS</sequence>
<dbReference type="Gene3D" id="3.10.150.10">
    <property type="entry name" value="DNA Polymerase III, subunit A, domain 2"/>
    <property type="match status" value="2"/>
</dbReference>
<dbReference type="PANTHER" id="PTHR30478:SF0">
    <property type="entry name" value="BETA SLIDING CLAMP"/>
    <property type="match status" value="1"/>
</dbReference>
<dbReference type="SUPFAM" id="SSF55979">
    <property type="entry name" value="DNA clamp"/>
    <property type="match status" value="1"/>
</dbReference>
<comment type="subcellular location">
    <subcellularLocation>
        <location evidence="1">Cytoplasm</location>
    </subcellularLocation>
</comment>
<evidence type="ECO:0000256" key="4">
    <source>
        <dbReference type="ARBA" id="ARBA00022679"/>
    </source>
</evidence>
<keyword evidence="6" id="KW-0235">DNA replication</keyword>
<gene>
    <name evidence="10" type="ORF">GCM10010412_028210</name>
</gene>
<keyword evidence="7" id="KW-0239">DNA-directed DNA polymerase</keyword>
<proteinExistence type="inferred from homology"/>
<dbReference type="Proteomes" id="UP001501666">
    <property type="component" value="Unassembled WGS sequence"/>
</dbReference>
<dbReference type="InterPro" id="IPR022635">
    <property type="entry name" value="DNA_polIII_beta_C"/>
</dbReference>
<feature type="domain" description="DNA polymerase III beta sliding clamp C-terminal" evidence="9">
    <location>
        <begin position="60"/>
        <end position="182"/>
    </location>
</feature>
<comment type="caution">
    <text evidence="10">The sequence shown here is derived from an EMBL/GenBank/DDBJ whole genome shotgun (WGS) entry which is preliminary data.</text>
</comment>
<evidence type="ECO:0000313" key="10">
    <source>
        <dbReference type="EMBL" id="GAA2657518.1"/>
    </source>
</evidence>
<evidence type="ECO:0000256" key="6">
    <source>
        <dbReference type="ARBA" id="ARBA00022705"/>
    </source>
</evidence>
<evidence type="ECO:0000256" key="2">
    <source>
        <dbReference type="ARBA" id="ARBA00010752"/>
    </source>
</evidence>
<name>A0ABN3RP87_9ACTN</name>
<dbReference type="EMBL" id="BAAATE010000006">
    <property type="protein sequence ID" value="GAA2657518.1"/>
    <property type="molecule type" value="Genomic_DNA"/>
</dbReference>
<comment type="similarity">
    <text evidence="2">Belongs to the beta sliding clamp family.</text>
</comment>
<keyword evidence="5" id="KW-0548">Nucleotidyltransferase</keyword>
<keyword evidence="4" id="KW-0808">Transferase</keyword>
<organism evidence="10 11">
    <name type="scientific">Nonomuraea recticatena</name>
    <dbReference type="NCBI Taxonomy" id="46178"/>
    <lineage>
        <taxon>Bacteria</taxon>
        <taxon>Bacillati</taxon>
        <taxon>Actinomycetota</taxon>
        <taxon>Actinomycetes</taxon>
        <taxon>Streptosporangiales</taxon>
        <taxon>Streptosporangiaceae</taxon>
        <taxon>Nonomuraea</taxon>
    </lineage>
</organism>
<evidence type="ECO:0000313" key="11">
    <source>
        <dbReference type="Proteomes" id="UP001501666"/>
    </source>
</evidence>
<keyword evidence="3" id="KW-0963">Cytoplasm</keyword>
<accession>A0ABN3RP87</accession>
<dbReference type="InterPro" id="IPR046938">
    <property type="entry name" value="DNA_clamp_sf"/>
</dbReference>
<evidence type="ECO:0000256" key="5">
    <source>
        <dbReference type="ARBA" id="ARBA00022695"/>
    </source>
</evidence>
<dbReference type="Pfam" id="PF02768">
    <property type="entry name" value="DNA_pol3_beta_3"/>
    <property type="match status" value="1"/>
</dbReference>
<evidence type="ECO:0000256" key="8">
    <source>
        <dbReference type="ARBA" id="ARBA00023125"/>
    </source>
</evidence>
<keyword evidence="8" id="KW-0238">DNA-binding</keyword>
<dbReference type="PANTHER" id="PTHR30478">
    <property type="entry name" value="DNA POLYMERASE III SUBUNIT BETA"/>
    <property type="match status" value="1"/>
</dbReference>
<keyword evidence="11" id="KW-1185">Reference proteome</keyword>
<evidence type="ECO:0000256" key="3">
    <source>
        <dbReference type="ARBA" id="ARBA00022490"/>
    </source>
</evidence>
<evidence type="ECO:0000256" key="1">
    <source>
        <dbReference type="ARBA" id="ARBA00004496"/>
    </source>
</evidence>
<evidence type="ECO:0000256" key="7">
    <source>
        <dbReference type="ARBA" id="ARBA00022932"/>
    </source>
</evidence>
<reference evidence="10 11" key="1">
    <citation type="journal article" date="2019" name="Int. J. Syst. Evol. Microbiol.">
        <title>The Global Catalogue of Microorganisms (GCM) 10K type strain sequencing project: providing services to taxonomists for standard genome sequencing and annotation.</title>
        <authorList>
            <consortium name="The Broad Institute Genomics Platform"/>
            <consortium name="The Broad Institute Genome Sequencing Center for Infectious Disease"/>
            <person name="Wu L."/>
            <person name="Ma J."/>
        </authorList>
    </citation>
    <scope>NUCLEOTIDE SEQUENCE [LARGE SCALE GENOMIC DNA]</scope>
    <source>
        <strain evidence="10 11">JCM 6835</strain>
    </source>
</reference>
<dbReference type="InterPro" id="IPR001001">
    <property type="entry name" value="DNA_polIII_beta"/>
</dbReference>
<dbReference type="CDD" id="cd00140">
    <property type="entry name" value="beta_clamp"/>
    <property type="match status" value="1"/>
</dbReference>
<protein>
    <recommendedName>
        <fullName evidence="9">DNA polymerase III beta sliding clamp C-terminal domain-containing protein</fullName>
    </recommendedName>
</protein>